<dbReference type="GO" id="GO:0015768">
    <property type="term" value="P:maltose transport"/>
    <property type="evidence" value="ECO:0007669"/>
    <property type="project" value="TreeGrafter"/>
</dbReference>
<dbReference type="GeneID" id="64407102"/>
<keyword evidence="2" id="KW-0813">Transport</keyword>
<gene>
    <name evidence="5" type="ORF">J5A53_07465</name>
    <name evidence="6" type="ORF">NCTC12967_01635</name>
</gene>
<dbReference type="Proteomes" id="UP000677180">
    <property type="component" value="Chromosome"/>
</dbReference>
<dbReference type="OrthoDB" id="9770625at2"/>
<dbReference type="Pfam" id="PF01547">
    <property type="entry name" value="SBP_bac_1"/>
    <property type="match status" value="1"/>
</dbReference>
<evidence type="ECO:0000256" key="3">
    <source>
        <dbReference type="ARBA" id="ARBA00022729"/>
    </source>
</evidence>
<dbReference type="RefSeq" id="WP_014846696.1">
    <property type="nucleotide sequence ID" value="NZ_CAJZDL010000010.1"/>
</dbReference>
<reference evidence="6 7" key="1">
    <citation type="submission" date="2018-12" db="EMBL/GenBank/DDBJ databases">
        <authorList>
            <consortium name="Pathogen Informatics"/>
        </authorList>
    </citation>
    <scope>NUCLEOTIDE SEQUENCE [LARGE SCALE GENOMIC DNA]</scope>
    <source>
        <strain evidence="6 7">NCTC12967</strain>
    </source>
</reference>
<evidence type="ECO:0000313" key="5">
    <source>
        <dbReference type="EMBL" id="QUC12488.1"/>
    </source>
</evidence>
<accession>A0A3N4D1A9</accession>
<comment type="similarity">
    <text evidence="1">Belongs to the bacterial solute-binding protein 1 family.</text>
</comment>
<evidence type="ECO:0000256" key="1">
    <source>
        <dbReference type="ARBA" id="ARBA00008520"/>
    </source>
</evidence>
<dbReference type="GO" id="GO:1901982">
    <property type="term" value="F:maltose binding"/>
    <property type="evidence" value="ECO:0007669"/>
    <property type="project" value="TreeGrafter"/>
</dbReference>
<name>A0A3N4D1A9_9ACTN</name>
<organism evidence="6 7">
    <name type="scientific">Arachnia propionica</name>
    <dbReference type="NCBI Taxonomy" id="1750"/>
    <lineage>
        <taxon>Bacteria</taxon>
        <taxon>Bacillati</taxon>
        <taxon>Actinomycetota</taxon>
        <taxon>Actinomycetes</taxon>
        <taxon>Propionibacteriales</taxon>
        <taxon>Propionibacteriaceae</taxon>
        <taxon>Arachnia</taxon>
    </lineage>
</organism>
<evidence type="ECO:0000256" key="2">
    <source>
        <dbReference type="ARBA" id="ARBA00022448"/>
    </source>
</evidence>
<dbReference type="GO" id="GO:0055052">
    <property type="term" value="C:ATP-binding cassette (ABC) transporter complex, substrate-binding subunit-containing"/>
    <property type="evidence" value="ECO:0007669"/>
    <property type="project" value="TreeGrafter"/>
</dbReference>
<dbReference type="SUPFAM" id="SSF53850">
    <property type="entry name" value="Periplasmic binding protein-like II"/>
    <property type="match status" value="1"/>
</dbReference>
<dbReference type="InterPro" id="IPR006059">
    <property type="entry name" value="SBP"/>
</dbReference>
<evidence type="ECO:0000256" key="4">
    <source>
        <dbReference type="SAM" id="SignalP"/>
    </source>
</evidence>
<dbReference type="GO" id="GO:0042956">
    <property type="term" value="P:maltodextrin transmembrane transport"/>
    <property type="evidence" value="ECO:0007669"/>
    <property type="project" value="TreeGrafter"/>
</dbReference>
<dbReference type="EMBL" id="LR134406">
    <property type="protein sequence ID" value="VEH70340.1"/>
    <property type="molecule type" value="Genomic_DNA"/>
</dbReference>
<dbReference type="PANTHER" id="PTHR30061:SF50">
    <property type="entry name" value="MALTOSE_MALTODEXTRIN-BINDING PERIPLASMIC PROTEIN"/>
    <property type="match status" value="1"/>
</dbReference>
<dbReference type="Gene3D" id="3.40.190.10">
    <property type="entry name" value="Periplasmic binding protein-like II"/>
    <property type="match status" value="2"/>
</dbReference>
<keyword evidence="3 4" id="KW-0732">Signal</keyword>
<feature type="signal peptide" evidence="4">
    <location>
        <begin position="1"/>
        <end position="26"/>
    </location>
</feature>
<keyword evidence="7" id="KW-1185">Reference proteome</keyword>
<reference evidence="5" key="2">
    <citation type="submission" date="2021-03" db="EMBL/GenBank/DDBJ databases">
        <title>Human Oral Microbial Genomes.</title>
        <authorList>
            <person name="Johnston C.D."/>
            <person name="Chen T."/>
            <person name="Dewhirst F.E."/>
        </authorList>
    </citation>
    <scope>NUCLEOTIDE SEQUENCE</scope>
    <source>
        <strain evidence="5">F0714</strain>
    </source>
</reference>
<evidence type="ECO:0000313" key="7">
    <source>
        <dbReference type="Proteomes" id="UP000273044"/>
    </source>
</evidence>
<dbReference type="EMBL" id="CP072385">
    <property type="protein sequence ID" value="QUC12488.1"/>
    <property type="molecule type" value="Genomic_DNA"/>
</dbReference>
<dbReference type="CDD" id="cd13585">
    <property type="entry name" value="PBP2_TMBP_like"/>
    <property type="match status" value="1"/>
</dbReference>
<dbReference type="AlphaFoldDB" id="A0A3N4D1A9"/>
<feature type="chain" id="PRO_5043184867" evidence="4">
    <location>
        <begin position="27"/>
        <end position="441"/>
    </location>
</feature>
<dbReference type="Proteomes" id="UP000273044">
    <property type="component" value="Chromosome"/>
</dbReference>
<evidence type="ECO:0000313" key="6">
    <source>
        <dbReference type="EMBL" id="VEH70340.1"/>
    </source>
</evidence>
<sequence length="441" mass="47237">MTTSNTTSLTRRSLFALGGLTAGALALGGCVNPTGGNQTDSAPLGSGSGTASGEITILDDNTNSVFKDGLIKVFEEQTGIKVKSYEMANFNDLHDRFATLFAAKDTSFDVIMTWAGWSAEFGQAGWLQEIDKGTVPSDLIQPALDAVSWNGKIYGLPKFASVQSMFWNKDHFKQAGLDPEAAPENWDSFVSVAKAVTTDGRYGYTCDMGNPAGAYQNFLRALLLAGGELYDAQWNPQLNSEAGVEGLTKMVELLHLHKVMDPASLQITNASDLVEVFAQGNTSIVFNWPFQWAVANASGAKTAGVVGNGLIPGIGVRSASIDGSEGYAINVNSTNKAAAMKWLEFASSNVAQKQIVEKEGWFPVSKATLADPATVEALPVVKTYEESTKYVTKRYGTPWSSELDQLLSVQVSKAMNQEIEPKAALDSAQEQLKPVIAKYIG</sequence>
<dbReference type="InterPro" id="IPR006311">
    <property type="entry name" value="TAT_signal"/>
</dbReference>
<proteinExistence type="inferred from homology"/>
<protein>
    <submittedName>
        <fullName evidence="6">Probable ABC transporter-binding protein DR_1438</fullName>
    </submittedName>
    <submittedName>
        <fullName evidence="5">Sugar ABC transporter substrate-binding protein</fullName>
    </submittedName>
</protein>
<dbReference type="PANTHER" id="PTHR30061">
    <property type="entry name" value="MALTOSE-BINDING PERIPLASMIC PROTEIN"/>
    <property type="match status" value="1"/>
</dbReference>
<dbReference type="OMA" id="WGFASIC"/>
<dbReference type="PROSITE" id="PS51318">
    <property type="entry name" value="TAT"/>
    <property type="match status" value="1"/>
</dbReference>